<accession>A0A1B0FE64</accession>
<evidence type="ECO:0000313" key="2">
    <source>
        <dbReference type="EnsemblMetazoa" id="GMOY001923-PA"/>
    </source>
</evidence>
<dbReference type="Proteomes" id="UP000092444">
    <property type="component" value="Unassembled WGS sequence"/>
</dbReference>
<keyword evidence="3" id="KW-1185">Reference proteome</keyword>
<dbReference type="EnsemblMetazoa" id="GMOY001923-RA">
    <property type="protein sequence ID" value="GMOY001923-PA"/>
    <property type="gene ID" value="GMOY001923"/>
</dbReference>
<proteinExistence type="predicted"/>
<reference evidence="2" key="1">
    <citation type="submission" date="2020-05" db="UniProtKB">
        <authorList>
            <consortium name="EnsemblMetazoa"/>
        </authorList>
    </citation>
    <scope>IDENTIFICATION</scope>
    <source>
        <strain evidence="2">Yale</strain>
    </source>
</reference>
<dbReference type="AlphaFoldDB" id="A0A1B0FE64"/>
<dbReference type="Pfam" id="PF23713">
    <property type="entry name" value="WHD_Egal"/>
    <property type="match status" value="1"/>
</dbReference>
<feature type="domain" description="Egal-1 winged helix" evidence="1">
    <location>
        <begin position="12"/>
        <end position="55"/>
    </location>
</feature>
<dbReference type="InterPro" id="IPR056589">
    <property type="entry name" value="WH_Egal-1"/>
</dbReference>
<name>A0A1B0FE64_GLOMM</name>
<evidence type="ECO:0000313" key="3">
    <source>
        <dbReference type="Proteomes" id="UP000092444"/>
    </source>
</evidence>
<dbReference type="EMBL" id="CCAG010000559">
    <property type="status" value="NOT_ANNOTATED_CDS"/>
    <property type="molecule type" value="Genomic_DNA"/>
</dbReference>
<dbReference type="STRING" id="37546.A0A1B0FE64"/>
<dbReference type="VEuPathDB" id="VectorBase:GMOY001923"/>
<evidence type="ECO:0000259" key="1">
    <source>
        <dbReference type="Pfam" id="PF23713"/>
    </source>
</evidence>
<protein>
    <recommendedName>
        <fullName evidence="1">Egal-1 winged helix domain-containing protein</fullName>
    </recommendedName>
</protein>
<organism evidence="2 3">
    <name type="scientific">Glossina morsitans morsitans</name>
    <name type="common">Savannah tsetse fly</name>
    <dbReference type="NCBI Taxonomy" id="37546"/>
    <lineage>
        <taxon>Eukaryota</taxon>
        <taxon>Metazoa</taxon>
        <taxon>Ecdysozoa</taxon>
        <taxon>Arthropoda</taxon>
        <taxon>Hexapoda</taxon>
        <taxon>Insecta</taxon>
        <taxon>Pterygota</taxon>
        <taxon>Neoptera</taxon>
        <taxon>Endopterygota</taxon>
        <taxon>Diptera</taxon>
        <taxon>Brachycera</taxon>
        <taxon>Muscomorpha</taxon>
        <taxon>Hippoboscoidea</taxon>
        <taxon>Glossinidae</taxon>
        <taxon>Glossina</taxon>
    </lineage>
</organism>
<sequence length="61" mass="7024">MESLEYEMARNMTLLFFLERLLDKGEPRTVHDLSCQFGNKEFTKEMRQIAGGSQSVVIAAR</sequence>